<evidence type="ECO:0000313" key="2">
    <source>
        <dbReference type="EMBL" id="MPY10140.1"/>
    </source>
</evidence>
<dbReference type="RefSeq" id="WP_152812815.1">
    <property type="nucleotide sequence ID" value="NZ_VJXX01000001.1"/>
</dbReference>
<comment type="caution">
    <text evidence="2">The sequence shown here is derived from an EMBL/GenBank/DDBJ whole genome shotgun (WGS) entry which is preliminary data.</text>
</comment>
<feature type="transmembrane region" description="Helical" evidence="1">
    <location>
        <begin position="51"/>
        <end position="69"/>
    </location>
</feature>
<dbReference type="PROSITE" id="PS51257">
    <property type="entry name" value="PROKAR_LIPOPROTEIN"/>
    <property type="match status" value="1"/>
</dbReference>
<accession>A0A7X1NNQ5</accession>
<reference evidence="3" key="1">
    <citation type="submission" date="2019-07" db="EMBL/GenBank/DDBJ databases">
        <title>Arthrobacter KR32 sp. nov., isolated from mountain cheese made of cows milk.</title>
        <authorList>
            <person name="Flegler A."/>
        </authorList>
    </citation>
    <scope>NUCLEOTIDE SEQUENCE [LARGE SCALE GENOMIC DNA]</scope>
    <source>
        <strain evidence="3">KR32</strain>
    </source>
</reference>
<protein>
    <submittedName>
        <fullName evidence="2">Uncharacterized protein</fullName>
    </submittedName>
</protein>
<keyword evidence="1" id="KW-0472">Membrane</keyword>
<keyword evidence="1" id="KW-0812">Transmembrane</keyword>
<keyword evidence="3" id="KW-1185">Reference proteome</keyword>
<sequence>MRYTALLRAGWRVSPALMVLLACAVAVLPVAAVLAVADPTLVAGAPAWNKPLKFALSFIAFAPVMLWIFGRIERGRPTRAALEVLGWALIAELAILVVQAARGRASHFNTATPLDGALWAAMGAGIGIFSIGVIIVGVVLARRRLDGGLGLAVQLAVTLMTVGALSGYVMTGPRSGQTGTGPVTGGHTVGAIDGGPGLPLLGWSTEYGDSRVAHFVGLHALQAVPLVALVLAWLVGRGVLQLTVRRQRHIVAASAAAYLGLMVTLFVQAQRGQSVVAPDAVTLALAAALVVVPATVALVLALRGDAVPIASAGGAPKAFIR</sequence>
<dbReference type="EMBL" id="VJXX01000001">
    <property type="protein sequence ID" value="MPY10140.1"/>
    <property type="molecule type" value="Genomic_DNA"/>
</dbReference>
<dbReference type="OrthoDB" id="343560at2"/>
<feature type="transmembrane region" description="Helical" evidence="1">
    <location>
        <begin position="81"/>
        <end position="98"/>
    </location>
</feature>
<dbReference type="Proteomes" id="UP000326464">
    <property type="component" value="Unassembled WGS sequence"/>
</dbReference>
<feature type="transmembrane region" description="Helical" evidence="1">
    <location>
        <begin position="281"/>
        <end position="302"/>
    </location>
</feature>
<evidence type="ECO:0000313" key="3">
    <source>
        <dbReference type="Proteomes" id="UP000326464"/>
    </source>
</evidence>
<feature type="transmembrane region" description="Helical" evidence="1">
    <location>
        <begin position="148"/>
        <end position="170"/>
    </location>
</feature>
<organism evidence="2 3">
    <name type="scientific">Arthrobacter bussei</name>
    <dbReference type="NCBI Taxonomy" id="2594179"/>
    <lineage>
        <taxon>Bacteria</taxon>
        <taxon>Bacillati</taxon>
        <taxon>Actinomycetota</taxon>
        <taxon>Actinomycetes</taxon>
        <taxon>Micrococcales</taxon>
        <taxon>Micrococcaceae</taxon>
        <taxon>Arthrobacter</taxon>
    </lineage>
</organism>
<proteinExistence type="predicted"/>
<keyword evidence="1" id="KW-1133">Transmembrane helix</keyword>
<gene>
    <name evidence="2" type="ORF">FNH21_05305</name>
</gene>
<feature type="transmembrane region" description="Helical" evidence="1">
    <location>
        <begin position="118"/>
        <end position="141"/>
    </location>
</feature>
<name>A0A7X1NNQ5_9MICC</name>
<dbReference type="AlphaFoldDB" id="A0A7X1NNQ5"/>
<feature type="transmembrane region" description="Helical" evidence="1">
    <location>
        <begin position="248"/>
        <end position="269"/>
    </location>
</feature>
<feature type="transmembrane region" description="Helical" evidence="1">
    <location>
        <begin position="212"/>
        <end position="236"/>
    </location>
</feature>
<evidence type="ECO:0000256" key="1">
    <source>
        <dbReference type="SAM" id="Phobius"/>
    </source>
</evidence>